<name>A0ACB7TGX9_HYAAI</name>
<accession>A0ACB7TGX9</accession>
<dbReference type="Proteomes" id="UP000821845">
    <property type="component" value="Chromosome 1"/>
</dbReference>
<keyword evidence="2" id="KW-1185">Reference proteome</keyword>
<dbReference type="EMBL" id="CM023481">
    <property type="protein sequence ID" value="KAH6946348.1"/>
    <property type="molecule type" value="Genomic_DNA"/>
</dbReference>
<protein>
    <submittedName>
        <fullName evidence="1">Uncharacterized protein</fullName>
    </submittedName>
</protein>
<reference evidence="1" key="1">
    <citation type="submission" date="2020-05" db="EMBL/GenBank/DDBJ databases">
        <title>Large-scale comparative analyses of tick genomes elucidate their genetic diversity and vector capacities.</title>
        <authorList>
            <person name="Jia N."/>
            <person name="Wang J."/>
            <person name="Shi W."/>
            <person name="Du L."/>
            <person name="Sun Y."/>
            <person name="Zhan W."/>
            <person name="Jiang J."/>
            <person name="Wang Q."/>
            <person name="Zhang B."/>
            <person name="Ji P."/>
            <person name="Sakyi L.B."/>
            <person name="Cui X."/>
            <person name="Yuan T."/>
            <person name="Jiang B."/>
            <person name="Yang W."/>
            <person name="Lam T.T.-Y."/>
            <person name="Chang Q."/>
            <person name="Ding S."/>
            <person name="Wang X."/>
            <person name="Zhu J."/>
            <person name="Ruan X."/>
            <person name="Zhao L."/>
            <person name="Wei J."/>
            <person name="Que T."/>
            <person name="Du C."/>
            <person name="Cheng J."/>
            <person name="Dai P."/>
            <person name="Han X."/>
            <person name="Huang E."/>
            <person name="Gao Y."/>
            <person name="Liu J."/>
            <person name="Shao H."/>
            <person name="Ye R."/>
            <person name="Li L."/>
            <person name="Wei W."/>
            <person name="Wang X."/>
            <person name="Wang C."/>
            <person name="Yang T."/>
            <person name="Huo Q."/>
            <person name="Li W."/>
            <person name="Guo W."/>
            <person name="Chen H."/>
            <person name="Zhou L."/>
            <person name="Ni X."/>
            <person name="Tian J."/>
            <person name="Zhou Y."/>
            <person name="Sheng Y."/>
            <person name="Liu T."/>
            <person name="Pan Y."/>
            <person name="Xia L."/>
            <person name="Li J."/>
            <person name="Zhao F."/>
            <person name="Cao W."/>
        </authorList>
    </citation>
    <scope>NUCLEOTIDE SEQUENCE</scope>
    <source>
        <strain evidence="1">Hyas-2018</strain>
    </source>
</reference>
<proteinExistence type="predicted"/>
<comment type="caution">
    <text evidence="1">The sequence shown here is derived from an EMBL/GenBank/DDBJ whole genome shotgun (WGS) entry which is preliminary data.</text>
</comment>
<organism evidence="1 2">
    <name type="scientific">Hyalomma asiaticum</name>
    <name type="common">Tick</name>
    <dbReference type="NCBI Taxonomy" id="266040"/>
    <lineage>
        <taxon>Eukaryota</taxon>
        <taxon>Metazoa</taxon>
        <taxon>Ecdysozoa</taxon>
        <taxon>Arthropoda</taxon>
        <taxon>Chelicerata</taxon>
        <taxon>Arachnida</taxon>
        <taxon>Acari</taxon>
        <taxon>Parasitiformes</taxon>
        <taxon>Ixodida</taxon>
        <taxon>Ixodoidea</taxon>
        <taxon>Ixodidae</taxon>
        <taxon>Hyalomminae</taxon>
        <taxon>Hyalomma</taxon>
    </lineage>
</organism>
<sequence length="370" mass="42442">MTNKRARALTGTCQKKRKHRVRGASHSFHRPAFFEMGTSLSRKCGASQRQNSGGAPLTTVGELSKHPEHFLLCAVEHLSDTVIHGNVGEPRMKFRNRKDGKYEEHRLIHGCDGANVSGFNHRQMKVTFMYYSRCMVTIPIPRWIFAGHWDCVKFPGNITLRDDNTDIFHITRGSCLRHLVAAHLTNKATNGRFNGWIISTGCKIAPWYDAMAIYGKPKPHRKRLSKSASLWERCDGVFLNFDWNNAVPLSSAQLADSRKDNVYAGVDVYTRGISYPLGHDMYSAIQLAIRYHMLAVVFEVGWVYETQEKNNFAKDQNRQQQRQPQDRLYSHYSSYCSGKVLSEYAYEVRGTLCILLKLTRQYCDINVRIR</sequence>
<gene>
    <name evidence="1" type="ORF">HPB50_012877</name>
</gene>
<evidence type="ECO:0000313" key="2">
    <source>
        <dbReference type="Proteomes" id="UP000821845"/>
    </source>
</evidence>
<evidence type="ECO:0000313" key="1">
    <source>
        <dbReference type="EMBL" id="KAH6946348.1"/>
    </source>
</evidence>